<dbReference type="Proteomes" id="UP000193144">
    <property type="component" value="Unassembled WGS sequence"/>
</dbReference>
<dbReference type="STRING" id="1231657.A0A1Y1ZFA6"/>
<feature type="compositionally biased region" description="Basic and acidic residues" evidence="2">
    <location>
        <begin position="369"/>
        <end position="394"/>
    </location>
</feature>
<proteinExistence type="predicted"/>
<protein>
    <submittedName>
        <fullName evidence="3">Uncharacterized protein</fullName>
    </submittedName>
</protein>
<feature type="compositionally biased region" description="Polar residues" evidence="2">
    <location>
        <begin position="106"/>
        <end position="122"/>
    </location>
</feature>
<organism evidence="3 4">
    <name type="scientific">Clohesyomyces aquaticus</name>
    <dbReference type="NCBI Taxonomy" id="1231657"/>
    <lineage>
        <taxon>Eukaryota</taxon>
        <taxon>Fungi</taxon>
        <taxon>Dikarya</taxon>
        <taxon>Ascomycota</taxon>
        <taxon>Pezizomycotina</taxon>
        <taxon>Dothideomycetes</taxon>
        <taxon>Pleosporomycetidae</taxon>
        <taxon>Pleosporales</taxon>
        <taxon>Lindgomycetaceae</taxon>
        <taxon>Clohesyomyces</taxon>
    </lineage>
</organism>
<feature type="compositionally biased region" description="Polar residues" evidence="2">
    <location>
        <begin position="326"/>
        <end position="357"/>
    </location>
</feature>
<feature type="compositionally biased region" description="Polar residues" evidence="2">
    <location>
        <begin position="239"/>
        <end position="250"/>
    </location>
</feature>
<evidence type="ECO:0000256" key="2">
    <source>
        <dbReference type="SAM" id="MobiDB-lite"/>
    </source>
</evidence>
<feature type="region of interest" description="Disordered" evidence="2">
    <location>
        <begin position="89"/>
        <end position="308"/>
    </location>
</feature>
<dbReference type="OrthoDB" id="1923159at2759"/>
<feature type="compositionally biased region" description="Polar residues" evidence="2">
    <location>
        <begin position="454"/>
        <end position="468"/>
    </location>
</feature>
<evidence type="ECO:0000256" key="1">
    <source>
        <dbReference type="SAM" id="Coils"/>
    </source>
</evidence>
<feature type="region of interest" description="Disordered" evidence="2">
    <location>
        <begin position="326"/>
        <end position="481"/>
    </location>
</feature>
<keyword evidence="1" id="KW-0175">Coiled coil</keyword>
<reference evidence="3 4" key="1">
    <citation type="submission" date="2016-07" db="EMBL/GenBank/DDBJ databases">
        <title>Pervasive Adenine N6-methylation of Active Genes in Fungi.</title>
        <authorList>
            <consortium name="DOE Joint Genome Institute"/>
            <person name="Mondo S.J."/>
            <person name="Dannebaum R.O."/>
            <person name="Kuo R.C."/>
            <person name="Labutti K."/>
            <person name="Haridas S."/>
            <person name="Kuo A."/>
            <person name="Salamov A."/>
            <person name="Ahrendt S.R."/>
            <person name="Lipzen A."/>
            <person name="Sullivan W."/>
            <person name="Andreopoulos W.B."/>
            <person name="Clum A."/>
            <person name="Lindquist E."/>
            <person name="Daum C."/>
            <person name="Ramamoorthy G.K."/>
            <person name="Gryganskyi A."/>
            <person name="Culley D."/>
            <person name="Magnuson J.K."/>
            <person name="James T.Y."/>
            <person name="O'Malley M.A."/>
            <person name="Stajich J.E."/>
            <person name="Spatafora J.W."/>
            <person name="Visel A."/>
            <person name="Grigoriev I.V."/>
        </authorList>
    </citation>
    <scope>NUCLEOTIDE SEQUENCE [LARGE SCALE GENOMIC DNA]</scope>
    <source>
        <strain evidence="3 4">CBS 115471</strain>
    </source>
</reference>
<dbReference type="AlphaFoldDB" id="A0A1Y1ZFA6"/>
<feature type="region of interest" description="Disordered" evidence="2">
    <location>
        <begin position="654"/>
        <end position="702"/>
    </location>
</feature>
<dbReference type="EMBL" id="MCFA01000099">
    <property type="protein sequence ID" value="ORY08515.1"/>
    <property type="molecule type" value="Genomic_DNA"/>
</dbReference>
<accession>A0A1Y1ZFA6</accession>
<keyword evidence="4" id="KW-1185">Reference proteome</keyword>
<sequence length="886" mass="92581">MAIVYDQDFIPEEEASINVDALVNEADFDTPPVIPQLGSHVLEQIRRATPTIPPGFVVPATPKVPVDQPRPLSRNASYSVTPALPVIPATPIRPVTPIRSKKDKQPANTPAAESTGIPTPNLVTPAAKAETPSKPGRKTSIAKTSSISEGKKKKCEDVTASPQKPGKPSVSEKVESASSEKVTPKGKIIGSKAQGVPSLASLNKSNRETSADAASLTSSPKRQHPGKLDIAAATKLSENEQPSTTNSMKSDAQPKNFRTVSLASTSSVPPSPAATSTGSPVKRSTAPRTLRVVPTPKTEAPPPLSAASIASVPHVPTVEKLRSRQASIASLNQPGTPASELISDNASITSTSVSRANSPPPIGGKAKKERQERARQIVEEQLAVDDHGKSEAEPVHAPIVGRKKKAKKPGASNPKPTPVPVKSQPASPKPATVEEDEEEQGPVPPPPSRKTHTRQTSVSSPRNQSSPGPDSASAWEHSKDKLQPTAQAIIADLQRTGELLASTLEFFKPLSSSLAHAARTAQSSTSTTAPDLKIHFSEADLDNLAKKKPVRLGGHDGKSDSRTLITPEGKFFWGLTQELEEKALELERHIAEYKGVARFHPRKQTSHSHNHNVATHAQSKDVLPAIATALKEAGAKLGKSVALAHSSGVDFQKGDPFSTSLPPVQAPNDPTAGLPLIDLTKPLNKHLDPSSPAQQPQPQPQTPADAIAYLNQFVLPKTDNPSPSTPRTEIAAVGGPPGAGVGSMSVNVNKIAKAAKAVAEGGTLGSELEGMGVMAADLLGGVVVQGLEALVGAGLGFHGTQDLSVDGQGNITLGGSGLDVQGLVNAIETGKGLGGFGTGMPSRGRGRRSVLSIDEAEQAMLAAKKDHEALEKKLAALMKRNKKLVS</sequence>
<feature type="coiled-coil region" evidence="1">
    <location>
        <begin position="853"/>
        <end position="880"/>
    </location>
</feature>
<evidence type="ECO:0000313" key="3">
    <source>
        <dbReference type="EMBL" id="ORY08515.1"/>
    </source>
</evidence>
<feature type="compositionally biased region" description="Low complexity" evidence="2">
    <location>
        <begin position="259"/>
        <end position="281"/>
    </location>
</feature>
<name>A0A1Y1ZFA6_9PLEO</name>
<gene>
    <name evidence="3" type="ORF">BCR34DRAFT_626182</name>
</gene>
<evidence type="ECO:0000313" key="4">
    <source>
        <dbReference type="Proteomes" id="UP000193144"/>
    </source>
</evidence>
<comment type="caution">
    <text evidence="3">The sequence shown here is derived from an EMBL/GenBank/DDBJ whole genome shotgun (WGS) entry which is preliminary data.</text>
</comment>